<dbReference type="PANTHER" id="PTHR43539:SF68">
    <property type="entry name" value="FLAVIN-BINDING MONOOXYGENASE-LIKE PROTEIN (AFU_ORTHOLOGUE AFUA_4G09220)"/>
    <property type="match status" value="1"/>
</dbReference>
<protein>
    <recommendedName>
        <fullName evidence="4">FAD/NAD(P)-binding domain-containing protein</fullName>
    </recommendedName>
</protein>
<accession>A0A8H5HBT0</accession>
<name>A0A8H5HBT0_9AGAR</name>
<evidence type="ECO:0000313" key="2">
    <source>
        <dbReference type="EMBL" id="KAF5380611.1"/>
    </source>
</evidence>
<dbReference type="SUPFAM" id="SSF51905">
    <property type="entry name" value="FAD/NAD(P)-binding domain"/>
    <property type="match status" value="1"/>
</dbReference>
<dbReference type="PRINTS" id="PR00411">
    <property type="entry name" value="PNDRDTASEI"/>
</dbReference>
<dbReference type="PANTHER" id="PTHR43539">
    <property type="entry name" value="FLAVIN-BINDING MONOOXYGENASE-LIKE PROTEIN (AFU_ORTHOLOGUE AFUA_4G09220)"/>
    <property type="match status" value="1"/>
</dbReference>
<proteinExistence type="predicted"/>
<comment type="caution">
    <text evidence="2">The sequence shown here is derived from an EMBL/GenBank/DDBJ whole genome shotgun (WGS) entry which is preliminary data.</text>
</comment>
<dbReference type="AlphaFoldDB" id="A0A8H5HBT0"/>
<dbReference type="Pfam" id="PF13738">
    <property type="entry name" value="Pyr_redox_3"/>
    <property type="match status" value="1"/>
</dbReference>
<organism evidence="2 3">
    <name type="scientific">Tricholomella constricta</name>
    <dbReference type="NCBI Taxonomy" id="117010"/>
    <lineage>
        <taxon>Eukaryota</taxon>
        <taxon>Fungi</taxon>
        <taxon>Dikarya</taxon>
        <taxon>Basidiomycota</taxon>
        <taxon>Agaricomycotina</taxon>
        <taxon>Agaricomycetes</taxon>
        <taxon>Agaricomycetidae</taxon>
        <taxon>Agaricales</taxon>
        <taxon>Tricholomatineae</taxon>
        <taxon>Lyophyllaceae</taxon>
        <taxon>Tricholomella</taxon>
    </lineage>
</organism>
<gene>
    <name evidence="2" type="ORF">D9615_004633</name>
</gene>
<dbReference type="Gene3D" id="3.50.50.60">
    <property type="entry name" value="FAD/NAD(P)-binding domain"/>
    <property type="match status" value="2"/>
</dbReference>
<sequence>MATGDPVLPSLDRLNAKVSESASAAAIAQDWLSAFSESNAHQNTDAAEGLFLADSYWRDILALTSDIRSLEGWRNIRALLDSRRSHLSSLRLLQDPHNLPVIDSPFPDLTYLQFTFEFETPIGQGSGIGRLVPGADEKWRAFTIFTCLDSLRDHVEKVGVNRSTTPIIEPWEALRNRQVDFIDEHPQVLIIGGGQGGLEVAARLKQLDVPTLVIERNARIGDSWRNRYDSLCLHDTVWYDHPPYMPFPSSWPVYCSAGKLANFLEAYAEMLELSVWTSSEIQSTTWDDSKKTWSVTILRGGKETRDFTVKHLVFTPGFGGGIPNMPNVANQDTFKGKVYHSSAFKSAREFVGKKAVIVGACNSGHDIAQDFSQHGIDVTMYQRSSTYVISAKAIAGLLGGRVYKEGANLEHADRVNASLTYTVTKLLHKRITPYLAQTVDKDILDELNKAGFKTNLGPEDAGIFPLLLTRGGGYYIDTGGSKEIIDGKIKLKTGSAIKSFNKNGLEWEDGSTLDADVIVFATGYGDAGDVVKAVCGPSIADQLLPVWGLDQEGELNSTWKSSGHEGLWIGVGNLAMCRFYSGVLALQIKASLEGILPSKYLGPQ</sequence>
<evidence type="ECO:0008006" key="4">
    <source>
        <dbReference type="Google" id="ProtNLM"/>
    </source>
</evidence>
<dbReference type="GO" id="GO:0050660">
    <property type="term" value="F:flavin adenine dinucleotide binding"/>
    <property type="evidence" value="ECO:0007669"/>
    <property type="project" value="TreeGrafter"/>
</dbReference>
<evidence type="ECO:0000313" key="3">
    <source>
        <dbReference type="Proteomes" id="UP000565441"/>
    </source>
</evidence>
<dbReference type="GO" id="GO:0004497">
    <property type="term" value="F:monooxygenase activity"/>
    <property type="evidence" value="ECO:0007669"/>
    <property type="project" value="TreeGrafter"/>
</dbReference>
<keyword evidence="1" id="KW-0560">Oxidoreductase</keyword>
<evidence type="ECO:0000256" key="1">
    <source>
        <dbReference type="ARBA" id="ARBA00023002"/>
    </source>
</evidence>
<dbReference type="OrthoDB" id="74360at2759"/>
<reference evidence="2 3" key="1">
    <citation type="journal article" date="2020" name="ISME J.">
        <title>Uncovering the hidden diversity of litter-decomposition mechanisms in mushroom-forming fungi.</title>
        <authorList>
            <person name="Floudas D."/>
            <person name="Bentzer J."/>
            <person name="Ahren D."/>
            <person name="Johansson T."/>
            <person name="Persson P."/>
            <person name="Tunlid A."/>
        </authorList>
    </citation>
    <scope>NUCLEOTIDE SEQUENCE [LARGE SCALE GENOMIC DNA]</scope>
    <source>
        <strain evidence="2 3">CBS 661.87</strain>
    </source>
</reference>
<dbReference type="Proteomes" id="UP000565441">
    <property type="component" value="Unassembled WGS sequence"/>
</dbReference>
<dbReference type="EMBL" id="JAACJP010000013">
    <property type="protein sequence ID" value="KAF5380611.1"/>
    <property type="molecule type" value="Genomic_DNA"/>
</dbReference>
<keyword evidence="3" id="KW-1185">Reference proteome</keyword>
<dbReference type="InterPro" id="IPR050982">
    <property type="entry name" value="Auxin_biosynth/cation_transpt"/>
</dbReference>
<dbReference type="InterPro" id="IPR036188">
    <property type="entry name" value="FAD/NAD-bd_sf"/>
</dbReference>